<keyword evidence="3" id="KW-1185">Reference proteome</keyword>
<dbReference type="AlphaFoldDB" id="A0A9Q0N7Y0"/>
<keyword evidence="1" id="KW-1133">Transmembrane helix</keyword>
<organism evidence="2 3">
    <name type="scientific">Pseudolycoriella hygida</name>
    <dbReference type="NCBI Taxonomy" id="35572"/>
    <lineage>
        <taxon>Eukaryota</taxon>
        <taxon>Metazoa</taxon>
        <taxon>Ecdysozoa</taxon>
        <taxon>Arthropoda</taxon>
        <taxon>Hexapoda</taxon>
        <taxon>Insecta</taxon>
        <taxon>Pterygota</taxon>
        <taxon>Neoptera</taxon>
        <taxon>Endopterygota</taxon>
        <taxon>Diptera</taxon>
        <taxon>Nematocera</taxon>
        <taxon>Sciaroidea</taxon>
        <taxon>Sciaridae</taxon>
        <taxon>Pseudolycoriella</taxon>
    </lineage>
</organism>
<dbReference type="EMBL" id="WJQU01000001">
    <property type="protein sequence ID" value="KAJ6645461.1"/>
    <property type="molecule type" value="Genomic_DNA"/>
</dbReference>
<reference evidence="2" key="1">
    <citation type="submission" date="2022-07" db="EMBL/GenBank/DDBJ databases">
        <authorList>
            <person name="Trinca V."/>
            <person name="Uliana J.V.C."/>
            <person name="Torres T.T."/>
            <person name="Ward R.J."/>
            <person name="Monesi N."/>
        </authorList>
    </citation>
    <scope>NUCLEOTIDE SEQUENCE</scope>
    <source>
        <strain evidence="2">HSMRA1968</strain>
        <tissue evidence="2">Whole embryos</tissue>
    </source>
</reference>
<protein>
    <submittedName>
        <fullName evidence="2">Uncharacterized protein</fullName>
    </submittedName>
</protein>
<keyword evidence="1" id="KW-0472">Membrane</keyword>
<keyword evidence="1" id="KW-0812">Transmembrane</keyword>
<feature type="non-terminal residue" evidence="2">
    <location>
        <position position="1"/>
    </location>
</feature>
<name>A0A9Q0N7Y0_9DIPT</name>
<dbReference type="Proteomes" id="UP001151699">
    <property type="component" value="Chromosome A"/>
</dbReference>
<feature type="transmembrane region" description="Helical" evidence="1">
    <location>
        <begin position="74"/>
        <end position="90"/>
    </location>
</feature>
<sequence length="91" mass="10452">MNTFGRNSNVVDNADVPLLMPSSSSLMDKENLLIRNDLSQITSLHKSFKQKNRRNKSEYHDRMKNLLEYDTTKLVYTLAAIFFVLTSAVVI</sequence>
<gene>
    <name evidence="2" type="ORF">Bhyg_00667</name>
</gene>
<accession>A0A9Q0N7Y0</accession>
<evidence type="ECO:0000313" key="2">
    <source>
        <dbReference type="EMBL" id="KAJ6645461.1"/>
    </source>
</evidence>
<evidence type="ECO:0000256" key="1">
    <source>
        <dbReference type="SAM" id="Phobius"/>
    </source>
</evidence>
<evidence type="ECO:0000313" key="3">
    <source>
        <dbReference type="Proteomes" id="UP001151699"/>
    </source>
</evidence>
<comment type="caution">
    <text evidence="2">The sequence shown here is derived from an EMBL/GenBank/DDBJ whole genome shotgun (WGS) entry which is preliminary data.</text>
</comment>
<proteinExistence type="predicted"/>